<evidence type="ECO:0000256" key="1">
    <source>
        <dbReference type="ARBA" id="ARBA00000901"/>
    </source>
</evidence>
<reference evidence="12 13" key="1">
    <citation type="submission" date="2016-08" db="EMBL/GenBank/DDBJ databases">
        <title>Draft genome of Fabibacter sp. strain SK-8.</title>
        <authorList>
            <person name="Wong S.-K."/>
            <person name="Hamasaki K."/>
            <person name="Yoshizawa S."/>
        </authorList>
    </citation>
    <scope>NUCLEOTIDE SEQUENCE [LARGE SCALE GENOMIC DNA]</scope>
    <source>
        <strain evidence="12 13">SK-8</strain>
    </source>
</reference>
<dbReference type="GO" id="GO:0005737">
    <property type="term" value="C:cytoplasm"/>
    <property type="evidence" value="ECO:0007669"/>
    <property type="project" value="UniProtKB-SubCell"/>
</dbReference>
<dbReference type="InterPro" id="IPR011060">
    <property type="entry name" value="RibuloseP-bd_barrel"/>
</dbReference>
<comment type="pathway">
    <text evidence="3 9 11">Amino-acid biosynthesis; L-histidine biosynthesis; L-histidine from 5-phospho-alpha-D-ribose 1-diphosphate: step 4/9.</text>
</comment>
<feature type="active site" description="Proton acceptor" evidence="9">
    <location>
        <position position="8"/>
    </location>
</feature>
<dbReference type="GO" id="GO:0000105">
    <property type="term" value="P:L-histidine biosynthetic process"/>
    <property type="evidence" value="ECO:0007669"/>
    <property type="project" value="UniProtKB-UniRule"/>
</dbReference>
<dbReference type="EMBL" id="MDGQ01000005">
    <property type="protein sequence ID" value="OEK05111.1"/>
    <property type="molecule type" value="Genomic_DNA"/>
</dbReference>
<dbReference type="HAMAP" id="MF_01014">
    <property type="entry name" value="HisA"/>
    <property type="match status" value="1"/>
</dbReference>
<evidence type="ECO:0000256" key="3">
    <source>
        <dbReference type="ARBA" id="ARBA00005133"/>
    </source>
</evidence>
<keyword evidence="7 9" id="KW-0368">Histidine biosynthesis</keyword>
<dbReference type="InterPro" id="IPR013785">
    <property type="entry name" value="Aldolase_TIM"/>
</dbReference>
<evidence type="ECO:0000256" key="8">
    <source>
        <dbReference type="ARBA" id="ARBA00023235"/>
    </source>
</evidence>
<dbReference type="FunFam" id="3.20.20.70:FF:000009">
    <property type="entry name" value="1-(5-phosphoribosyl)-5-[(5-phosphoribosylamino)methylideneamino] imidazole-4-carboxamide isomerase"/>
    <property type="match status" value="1"/>
</dbReference>
<evidence type="ECO:0000256" key="10">
    <source>
        <dbReference type="RuleBase" id="RU003657"/>
    </source>
</evidence>
<dbReference type="Gene3D" id="3.20.20.70">
    <property type="entry name" value="Aldolase class I"/>
    <property type="match status" value="1"/>
</dbReference>
<name>A0A1E5T174_9BACT</name>
<dbReference type="SUPFAM" id="SSF51366">
    <property type="entry name" value="Ribulose-phoshate binding barrel"/>
    <property type="match status" value="1"/>
</dbReference>
<evidence type="ECO:0000256" key="2">
    <source>
        <dbReference type="ARBA" id="ARBA00004496"/>
    </source>
</evidence>
<dbReference type="AlphaFoldDB" id="A0A1E5T174"/>
<dbReference type="OrthoDB" id="9807749at2"/>
<comment type="subcellular location">
    <subcellularLocation>
        <location evidence="2 9 11">Cytoplasm</location>
    </subcellularLocation>
</comment>
<dbReference type="Pfam" id="PF00977">
    <property type="entry name" value="His_biosynth"/>
    <property type="match status" value="1"/>
</dbReference>
<organism evidence="12 13">
    <name type="scientific">Roseivirga misakiensis</name>
    <dbReference type="NCBI Taxonomy" id="1563681"/>
    <lineage>
        <taxon>Bacteria</taxon>
        <taxon>Pseudomonadati</taxon>
        <taxon>Bacteroidota</taxon>
        <taxon>Cytophagia</taxon>
        <taxon>Cytophagales</taxon>
        <taxon>Roseivirgaceae</taxon>
        <taxon>Roseivirga</taxon>
    </lineage>
</organism>
<comment type="caution">
    <text evidence="12">The sequence shown here is derived from an EMBL/GenBank/DDBJ whole genome shotgun (WGS) entry which is preliminary data.</text>
</comment>
<dbReference type="STRING" id="1563681.BFP71_16980"/>
<dbReference type="InterPro" id="IPR006062">
    <property type="entry name" value="His_biosynth"/>
</dbReference>
<protein>
    <recommendedName>
        <fullName evidence="9 11">1-(5-phosphoribosyl)-5-[(5-phosphoribosylamino)methylideneamino] imidazole-4-carboxamide isomerase</fullName>
        <ecNumber evidence="9 11">5.3.1.16</ecNumber>
    </recommendedName>
    <alternativeName>
        <fullName evidence="9">Phosphoribosylformimino-5-aminoimidazole carboxamide ribotide isomerase</fullName>
    </alternativeName>
</protein>
<evidence type="ECO:0000256" key="11">
    <source>
        <dbReference type="RuleBase" id="RU003658"/>
    </source>
</evidence>
<evidence type="ECO:0000256" key="5">
    <source>
        <dbReference type="ARBA" id="ARBA00022490"/>
    </source>
</evidence>
<keyword evidence="6 9" id="KW-0028">Amino-acid biosynthesis</keyword>
<proteinExistence type="inferred from homology"/>
<dbReference type="InterPro" id="IPR044524">
    <property type="entry name" value="Isoase_HisA-like"/>
</dbReference>
<dbReference type="Proteomes" id="UP000095552">
    <property type="component" value="Unassembled WGS sequence"/>
</dbReference>
<keyword evidence="8 9" id="KW-0413">Isomerase</keyword>
<dbReference type="GO" id="GO:0003949">
    <property type="term" value="F:1-(5-phosphoribosyl)-5-[(5-phosphoribosylamino)methylideneamino]imidazole-4-carboxamide isomerase activity"/>
    <property type="evidence" value="ECO:0007669"/>
    <property type="project" value="UniProtKB-UniRule"/>
</dbReference>
<evidence type="ECO:0000313" key="13">
    <source>
        <dbReference type="Proteomes" id="UP000095552"/>
    </source>
</evidence>
<keyword evidence="13" id="KW-1185">Reference proteome</keyword>
<comment type="catalytic activity">
    <reaction evidence="1 9 11">
        <text>1-(5-phospho-beta-D-ribosyl)-5-[(5-phospho-beta-D-ribosylamino)methylideneamino]imidazole-4-carboxamide = 5-[(5-phospho-1-deoxy-D-ribulos-1-ylimino)methylamino]-1-(5-phospho-beta-D-ribosyl)imidazole-4-carboxamide</text>
        <dbReference type="Rhea" id="RHEA:15469"/>
        <dbReference type="ChEBI" id="CHEBI:58435"/>
        <dbReference type="ChEBI" id="CHEBI:58525"/>
        <dbReference type="EC" id="5.3.1.16"/>
    </reaction>
</comment>
<evidence type="ECO:0000256" key="6">
    <source>
        <dbReference type="ARBA" id="ARBA00022605"/>
    </source>
</evidence>
<dbReference type="InterPro" id="IPR023016">
    <property type="entry name" value="HisA/PriA"/>
</dbReference>
<dbReference type="UniPathway" id="UPA00031">
    <property type="reaction ID" value="UER00009"/>
</dbReference>
<sequence length="242" mass="26146">MIIIPAIDIIGGKAVRLTQGDYGRKTEYADNPATVAKQFEAAGLKNLHVVDLEGAKASQPVNLQTLQEITSQTTLNVDFGGGVKSDESIQKVFAAGAQHVTAGSIAVKNKPLVKSWIDRYGAEKIILGADVQNEKIAINGWQEDSGLDLFEFLEEYIEMGVTHTICTDVSKDGLLQGPAFDLYRKIQEAFPNLKLIASGGVSSLADLKALKEMGVYGTIVGKAYYEGRISLEELAALENQEK</sequence>
<keyword evidence="5 9" id="KW-0963">Cytoplasm</keyword>
<dbReference type="NCBIfam" id="TIGR00007">
    <property type="entry name" value="1-(5-phosphoribosyl)-5-[(5-phosphoribosylamino)methylideneamino]imidazole-4-carboxamide isomerase"/>
    <property type="match status" value="1"/>
</dbReference>
<evidence type="ECO:0000256" key="7">
    <source>
        <dbReference type="ARBA" id="ARBA00023102"/>
    </source>
</evidence>
<feature type="active site" description="Proton donor" evidence="9">
    <location>
        <position position="130"/>
    </location>
</feature>
<dbReference type="PANTHER" id="PTHR43090">
    <property type="entry name" value="1-(5-PHOSPHORIBOSYL)-5-[(5-PHOSPHORIBOSYLAMINO)METHYLIDENEAMINO] IMIDAZOLE-4-CARBOXAMIDE ISOMERASE"/>
    <property type="match status" value="1"/>
</dbReference>
<evidence type="ECO:0000313" key="12">
    <source>
        <dbReference type="EMBL" id="OEK05111.1"/>
    </source>
</evidence>
<dbReference type="RefSeq" id="WP_069836615.1">
    <property type="nucleotide sequence ID" value="NZ_MDGQ01000005.1"/>
</dbReference>
<evidence type="ECO:0000256" key="4">
    <source>
        <dbReference type="ARBA" id="ARBA00009667"/>
    </source>
</evidence>
<accession>A0A1E5T174</accession>
<dbReference type="EC" id="5.3.1.16" evidence="9 11"/>
<dbReference type="InterPro" id="IPR006063">
    <property type="entry name" value="HisA_bact_arch"/>
</dbReference>
<gene>
    <name evidence="9" type="primary">hisA</name>
    <name evidence="12" type="ORF">BFP71_16980</name>
</gene>
<comment type="similarity">
    <text evidence="4 9 10">Belongs to the HisA/HisF family.</text>
</comment>
<dbReference type="GO" id="GO:0000162">
    <property type="term" value="P:L-tryptophan biosynthetic process"/>
    <property type="evidence" value="ECO:0007669"/>
    <property type="project" value="TreeGrafter"/>
</dbReference>
<dbReference type="CDD" id="cd04732">
    <property type="entry name" value="HisA"/>
    <property type="match status" value="1"/>
</dbReference>
<evidence type="ECO:0000256" key="9">
    <source>
        <dbReference type="HAMAP-Rule" id="MF_01014"/>
    </source>
</evidence>
<dbReference type="PANTHER" id="PTHR43090:SF2">
    <property type="entry name" value="1-(5-PHOSPHORIBOSYL)-5-[(5-PHOSPHORIBOSYLAMINO)METHYLIDENEAMINO] IMIDAZOLE-4-CARBOXAMIDE ISOMERASE"/>
    <property type="match status" value="1"/>
</dbReference>